<sequence>KWEKSPIDKVKINFDATIIKKKIGFGVLARDSEGFVMGESFKVERLQAEWDQIYALEESINVVNTLNIANAILKTGCASLANRIRNRRVDITIMGHCIDDLFNSNDMLHNAKFKWVNRNCNKATNFMN</sequence>
<reference evidence="2 3" key="1">
    <citation type="journal article" date="2019" name="Genome Biol. Evol.">
        <title>Insights into the evolution of the New World diploid cottons (Gossypium, subgenus Houzingenia) based on genome sequencing.</title>
        <authorList>
            <person name="Grover C.E."/>
            <person name="Arick M.A. 2nd"/>
            <person name="Thrash A."/>
            <person name="Conover J.L."/>
            <person name="Sanders W.S."/>
            <person name="Peterson D.G."/>
            <person name="Frelichowski J.E."/>
            <person name="Scheffler J.A."/>
            <person name="Scheffler B.E."/>
            <person name="Wendel J.F."/>
        </authorList>
    </citation>
    <scope>NUCLEOTIDE SEQUENCE [LARGE SCALE GENOMIC DNA]</scope>
    <source>
        <strain evidence="2">6</strain>
        <tissue evidence="2">Leaf</tissue>
    </source>
</reference>
<accession>A0A7J9K452</accession>
<feature type="non-terminal residue" evidence="2">
    <location>
        <position position="1"/>
    </location>
</feature>
<dbReference type="GO" id="GO:0004523">
    <property type="term" value="F:RNA-DNA hybrid ribonuclease activity"/>
    <property type="evidence" value="ECO:0007669"/>
    <property type="project" value="InterPro"/>
</dbReference>
<proteinExistence type="predicted"/>
<dbReference type="Proteomes" id="UP000593575">
    <property type="component" value="Unassembled WGS sequence"/>
</dbReference>
<evidence type="ECO:0000313" key="2">
    <source>
        <dbReference type="EMBL" id="MBA0841210.1"/>
    </source>
</evidence>
<dbReference type="PANTHER" id="PTHR47074:SF48">
    <property type="entry name" value="POLYNUCLEOTIDYL TRANSFERASE, RIBONUCLEASE H-LIKE SUPERFAMILY PROTEIN"/>
    <property type="match status" value="1"/>
</dbReference>
<evidence type="ECO:0000313" key="3">
    <source>
        <dbReference type="Proteomes" id="UP000593575"/>
    </source>
</evidence>
<keyword evidence="3" id="KW-1185">Reference proteome</keyword>
<comment type="caution">
    <text evidence="2">The sequence shown here is derived from an EMBL/GenBank/DDBJ whole genome shotgun (WGS) entry which is preliminary data.</text>
</comment>
<dbReference type="AlphaFoldDB" id="A0A7J9K452"/>
<feature type="domain" description="RNase H type-1" evidence="1">
    <location>
        <begin position="13"/>
        <end position="123"/>
    </location>
</feature>
<dbReference type="EMBL" id="JABFAE010000011">
    <property type="protein sequence ID" value="MBA0841210.1"/>
    <property type="molecule type" value="Genomic_DNA"/>
</dbReference>
<gene>
    <name evidence="2" type="ORF">Goarm_003713</name>
</gene>
<dbReference type="GO" id="GO:0003676">
    <property type="term" value="F:nucleic acid binding"/>
    <property type="evidence" value="ECO:0007669"/>
    <property type="project" value="InterPro"/>
</dbReference>
<dbReference type="InterPro" id="IPR002156">
    <property type="entry name" value="RNaseH_domain"/>
</dbReference>
<dbReference type="Pfam" id="PF13456">
    <property type="entry name" value="RVT_3"/>
    <property type="match status" value="1"/>
</dbReference>
<feature type="non-terminal residue" evidence="2">
    <location>
        <position position="128"/>
    </location>
</feature>
<evidence type="ECO:0000259" key="1">
    <source>
        <dbReference type="Pfam" id="PF13456"/>
    </source>
</evidence>
<organism evidence="2 3">
    <name type="scientific">Gossypium armourianum</name>
    <dbReference type="NCBI Taxonomy" id="34283"/>
    <lineage>
        <taxon>Eukaryota</taxon>
        <taxon>Viridiplantae</taxon>
        <taxon>Streptophyta</taxon>
        <taxon>Embryophyta</taxon>
        <taxon>Tracheophyta</taxon>
        <taxon>Spermatophyta</taxon>
        <taxon>Magnoliopsida</taxon>
        <taxon>eudicotyledons</taxon>
        <taxon>Gunneridae</taxon>
        <taxon>Pentapetalae</taxon>
        <taxon>rosids</taxon>
        <taxon>malvids</taxon>
        <taxon>Malvales</taxon>
        <taxon>Malvaceae</taxon>
        <taxon>Malvoideae</taxon>
        <taxon>Gossypium</taxon>
    </lineage>
</organism>
<name>A0A7J9K452_9ROSI</name>
<dbReference type="PANTHER" id="PTHR47074">
    <property type="entry name" value="BNAC02G40300D PROTEIN"/>
    <property type="match status" value="1"/>
</dbReference>
<protein>
    <recommendedName>
        <fullName evidence="1">RNase H type-1 domain-containing protein</fullName>
    </recommendedName>
</protein>
<dbReference type="InterPro" id="IPR052929">
    <property type="entry name" value="RNase_H-like_EbsB-rel"/>
</dbReference>